<evidence type="ECO:0000313" key="3">
    <source>
        <dbReference type="Proteomes" id="UP000808906"/>
    </source>
</evidence>
<evidence type="ECO:0000313" key="2">
    <source>
        <dbReference type="EMBL" id="MBM4567512.1"/>
    </source>
</evidence>
<dbReference type="RefSeq" id="WP_262963575.1">
    <property type="nucleotide sequence ID" value="NZ_JAJNNF010000073.1"/>
</dbReference>
<name>A0A9Q2PES5_RHOHA</name>
<protein>
    <submittedName>
        <fullName evidence="2">Uncharacterized protein</fullName>
    </submittedName>
</protein>
<reference evidence="2" key="1">
    <citation type="submission" date="2019-11" db="EMBL/GenBank/DDBJ databases">
        <title>Spread of Macrolides and rifampicin resistant Rhodococcus equi in clinical isolates in the USA.</title>
        <authorList>
            <person name="Alvarez-Narvaez S."/>
            <person name="Huber L."/>
            <person name="Cohen N.D."/>
            <person name="Slovis N."/>
            <person name="Greiter M."/>
            <person name="Giguere S."/>
            <person name="Hart K."/>
        </authorList>
    </citation>
    <scope>NUCLEOTIDE SEQUENCE</scope>
    <source>
        <strain evidence="2">Lh_17</strain>
    </source>
</reference>
<comment type="caution">
    <text evidence="2">The sequence shown here is derived from an EMBL/GenBank/DDBJ whole genome shotgun (WGS) entry which is preliminary data.</text>
</comment>
<sequence length="64" mass="7208">MDPIGSIASITGQVMIRIGNAILGNQDQPQQVVHYHFHLTDPGQADSLDKPEDKGRGFTRHWRR</sequence>
<dbReference type="AlphaFoldDB" id="A0A9Q2PES5"/>
<organism evidence="2 3">
    <name type="scientific">Rhodococcus hoagii</name>
    <name type="common">Corynebacterium equii</name>
    <dbReference type="NCBI Taxonomy" id="43767"/>
    <lineage>
        <taxon>Bacteria</taxon>
        <taxon>Bacillati</taxon>
        <taxon>Actinomycetota</taxon>
        <taxon>Actinomycetes</taxon>
        <taxon>Mycobacteriales</taxon>
        <taxon>Nocardiaceae</taxon>
        <taxon>Prescottella</taxon>
    </lineage>
</organism>
<feature type="region of interest" description="Disordered" evidence="1">
    <location>
        <begin position="41"/>
        <end position="64"/>
    </location>
</feature>
<feature type="compositionally biased region" description="Basic and acidic residues" evidence="1">
    <location>
        <begin position="47"/>
        <end position="56"/>
    </location>
</feature>
<gene>
    <name evidence="2" type="ORF">GS441_19440</name>
</gene>
<evidence type="ECO:0000256" key="1">
    <source>
        <dbReference type="SAM" id="MobiDB-lite"/>
    </source>
</evidence>
<dbReference type="Proteomes" id="UP000808906">
    <property type="component" value="Unassembled WGS sequence"/>
</dbReference>
<proteinExistence type="predicted"/>
<dbReference type="EMBL" id="WUXR01000012">
    <property type="protein sequence ID" value="MBM4567512.1"/>
    <property type="molecule type" value="Genomic_DNA"/>
</dbReference>
<accession>A0A9Q2PES5</accession>